<evidence type="ECO:0000313" key="6">
    <source>
        <dbReference type="Proteomes" id="UP000007030"/>
    </source>
</evidence>
<keyword evidence="3" id="KW-0732">Signal</keyword>
<dbReference type="eggNOG" id="COG1879">
    <property type="taxonomic scope" value="Bacteria"/>
</dbReference>
<dbReference type="PANTHER" id="PTHR46847:SF1">
    <property type="entry name" value="D-ALLOSE-BINDING PERIPLASMIC PROTEIN-RELATED"/>
    <property type="match status" value="1"/>
</dbReference>
<name>F2NKJ4_MARHT</name>
<dbReference type="EMBL" id="CP002630">
    <property type="protein sequence ID" value="AEB12654.1"/>
    <property type="molecule type" value="Genomic_DNA"/>
</dbReference>
<dbReference type="InterPro" id="IPR025997">
    <property type="entry name" value="SBP_2_dom"/>
</dbReference>
<dbReference type="CDD" id="cd06312">
    <property type="entry name" value="PBP1_ABC_sugar_binding-like"/>
    <property type="match status" value="1"/>
</dbReference>
<comment type="subcellular location">
    <subcellularLocation>
        <location evidence="1">Cell envelope</location>
    </subcellularLocation>
</comment>
<proteinExistence type="inferred from homology"/>
<dbReference type="OrthoDB" id="257716at2"/>
<dbReference type="STRING" id="869210.Marky_1924"/>
<dbReference type="GO" id="GO:0030313">
    <property type="term" value="C:cell envelope"/>
    <property type="evidence" value="ECO:0007669"/>
    <property type="project" value="UniProtKB-SubCell"/>
</dbReference>
<organism evidence="5 6">
    <name type="scientific">Marinithermus hydrothermalis (strain DSM 14884 / JCM 11576 / T1)</name>
    <dbReference type="NCBI Taxonomy" id="869210"/>
    <lineage>
        <taxon>Bacteria</taxon>
        <taxon>Thermotogati</taxon>
        <taxon>Deinococcota</taxon>
        <taxon>Deinococci</taxon>
        <taxon>Thermales</taxon>
        <taxon>Thermaceae</taxon>
        <taxon>Marinithermus</taxon>
    </lineage>
</organism>
<comment type="similarity">
    <text evidence="2">Belongs to the bacterial solute-binding protein 2 family.</text>
</comment>
<dbReference type="KEGG" id="mhd:Marky_1924"/>
<dbReference type="Gene3D" id="3.40.50.2300">
    <property type="match status" value="2"/>
</dbReference>
<dbReference type="InterPro" id="IPR028082">
    <property type="entry name" value="Peripla_BP_I"/>
</dbReference>
<evidence type="ECO:0000256" key="2">
    <source>
        <dbReference type="ARBA" id="ARBA00007639"/>
    </source>
</evidence>
<sequence length="307" mass="32512">MKRWVLTVGALLLLGLGFGSAQRIVVVTHGTAADPFWSVVKNGVDQAARDMGVRVEYRAPATFDLVQMSQLIDAAVASKPDALVVSIPDADALGSSIRAAVEAGIPVISINSGFDVFKDLGVLLHIGQEEFIAGKGAGERMKAAGVTRAVCINQEVGNLALDLRCQGFEEGLGGDVEVLGVRGDFTEIKNSVAIFLRNNPDIQGILTLGPVGAEPTLAALEELDLIGKVVFGTFDLGPTVLEALAEGKMSFAIDQQQYLQGYLPIVLLTQYIKYGVLPAEDVIFTGPGFVTPENAAQVIELSEEGFR</sequence>
<dbReference type="GO" id="GO:0030246">
    <property type="term" value="F:carbohydrate binding"/>
    <property type="evidence" value="ECO:0007669"/>
    <property type="project" value="UniProtKB-ARBA"/>
</dbReference>
<protein>
    <submittedName>
        <fullName evidence="5">Periplasmic binding protein/LacI transcriptional regulator</fullName>
    </submittedName>
</protein>
<dbReference type="HOGENOM" id="CLU_037628_3_5_0"/>
<reference evidence="5 6" key="1">
    <citation type="journal article" date="2012" name="Stand. Genomic Sci.">
        <title>Complete genome sequence of the aerobic, heterotroph Marinithermus hydrothermalis type strain (T1(T)) from a deep-sea hydrothermal vent chimney.</title>
        <authorList>
            <person name="Copeland A."/>
            <person name="Gu W."/>
            <person name="Yasawong M."/>
            <person name="Lapidus A."/>
            <person name="Lucas S."/>
            <person name="Deshpande S."/>
            <person name="Pagani I."/>
            <person name="Tapia R."/>
            <person name="Cheng J.F."/>
            <person name="Goodwin L.A."/>
            <person name="Pitluck S."/>
            <person name="Liolios K."/>
            <person name="Ivanova N."/>
            <person name="Mavromatis K."/>
            <person name="Mikhailova N."/>
            <person name="Pati A."/>
            <person name="Chen A."/>
            <person name="Palaniappan K."/>
            <person name="Land M."/>
            <person name="Pan C."/>
            <person name="Brambilla E.M."/>
            <person name="Rohde M."/>
            <person name="Tindall B.J."/>
            <person name="Sikorski J."/>
            <person name="Goker M."/>
            <person name="Detter J.C."/>
            <person name="Bristow J."/>
            <person name="Eisen J.A."/>
            <person name="Markowitz V."/>
            <person name="Hugenholtz P."/>
            <person name="Kyrpides N.C."/>
            <person name="Klenk H.P."/>
            <person name="Woyke T."/>
        </authorList>
    </citation>
    <scope>NUCLEOTIDE SEQUENCE [LARGE SCALE GENOMIC DNA]</scope>
    <source>
        <strain evidence="6">DSM 14884 / JCM 11576 / T1</strain>
    </source>
</reference>
<dbReference type="Proteomes" id="UP000007030">
    <property type="component" value="Chromosome"/>
</dbReference>
<evidence type="ECO:0000313" key="5">
    <source>
        <dbReference type="EMBL" id="AEB12654.1"/>
    </source>
</evidence>
<evidence type="ECO:0000256" key="3">
    <source>
        <dbReference type="ARBA" id="ARBA00022729"/>
    </source>
</evidence>
<evidence type="ECO:0000259" key="4">
    <source>
        <dbReference type="Pfam" id="PF13407"/>
    </source>
</evidence>
<dbReference type="AlphaFoldDB" id="F2NKJ4"/>
<keyword evidence="6" id="KW-1185">Reference proteome</keyword>
<feature type="domain" description="Periplasmic binding protein" evidence="4">
    <location>
        <begin position="25"/>
        <end position="273"/>
    </location>
</feature>
<evidence type="ECO:0000256" key="1">
    <source>
        <dbReference type="ARBA" id="ARBA00004196"/>
    </source>
</evidence>
<dbReference type="PANTHER" id="PTHR46847">
    <property type="entry name" value="D-ALLOSE-BINDING PERIPLASMIC PROTEIN-RELATED"/>
    <property type="match status" value="1"/>
</dbReference>
<dbReference type="RefSeq" id="WP_013704700.1">
    <property type="nucleotide sequence ID" value="NC_015387.1"/>
</dbReference>
<gene>
    <name evidence="5" type="ordered locus">Marky_1924</name>
</gene>
<dbReference type="SUPFAM" id="SSF53822">
    <property type="entry name" value="Periplasmic binding protein-like I"/>
    <property type="match status" value="1"/>
</dbReference>
<dbReference type="Pfam" id="PF13407">
    <property type="entry name" value="Peripla_BP_4"/>
    <property type="match status" value="1"/>
</dbReference>
<accession>F2NKJ4</accession>